<comment type="caution">
    <text evidence="2">The sequence shown here is derived from an EMBL/GenBank/DDBJ whole genome shotgun (WGS) entry which is preliminary data.</text>
</comment>
<accession>A0A7Y9UTR0</accession>
<evidence type="ECO:0000313" key="2">
    <source>
        <dbReference type="EMBL" id="NYG58874.1"/>
    </source>
</evidence>
<evidence type="ECO:0000313" key="3">
    <source>
        <dbReference type="Proteomes" id="UP000540656"/>
    </source>
</evidence>
<dbReference type="RefSeq" id="WP_179501993.1">
    <property type="nucleotide sequence ID" value="NZ_JACCAA010000001.1"/>
</dbReference>
<dbReference type="AlphaFoldDB" id="A0A7Y9UTR0"/>
<evidence type="ECO:0000256" key="1">
    <source>
        <dbReference type="SAM" id="Phobius"/>
    </source>
</evidence>
<organism evidence="2 3">
    <name type="scientific">Nocardioides daedukensis</name>
    <dbReference type="NCBI Taxonomy" id="634462"/>
    <lineage>
        <taxon>Bacteria</taxon>
        <taxon>Bacillati</taxon>
        <taxon>Actinomycetota</taxon>
        <taxon>Actinomycetes</taxon>
        <taxon>Propionibacteriales</taxon>
        <taxon>Nocardioidaceae</taxon>
        <taxon>Nocardioides</taxon>
    </lineage>
</organism>
<gene>
    <name evidence="2" type="ORF">BJ980_001797</name>
</gene>
<dbReference type="Pfam" id="PF14012">
    <property type="entry name" value="DUF4229"/>
    <property type="match status" value="1"/>
</dbReference>
<dbReference type="Proteomes" id="UP000540656">
    <property type="component" value="Unassembled WGS sequence"/>
</dbReference>
<proteinExistence type="predicted"/>
<protein>
    <submittedName>
        <fullName evidence="2">Type VI protein secretion system component VasK</fullName>
    </submittedName>
</protein>
<dbReference type="InterPro" id="IPR025323">
    <property type="entry name" value="DUF4229"/>
</dbReference>
<keyword evidence="1" id="KW-0812">Transmembrane</keyword>
<name>A0A7Y9UTR0_9ACTN</name>
<sequence>MKEFAVYTLLRLLLLAGAFGITIGIWSSLSEDGSVQIVWAVIIAFAVSGIASYFLLDPYRRRFAQKVEDRASAAARRFEEKRAAEDVEDADKDA</sequence>
<reference evidence="2 3" key="1">
    <citation type="submission" date="2020-07" db="EMBL/GenBank/DDBJ databases">
        <title>Sequencing the genomes of 1000 actinobacteria strains.</title>
        <authorList>
            <person name="Klenk H.-P."/>
        </authorList>
    </citation>
    <scope>NUCLEOTIDE SEQUENCE [LARGE SCALE GENOMIC DNA]</scope>
    <source>
        <strain evidence="2 3">DSM 23819</strain>
    </source>
</reference>
<keyword evidence="1" id="KW-0472">Membrane</keyword>
<keyword evidence="3" id="KW-1185">Reference proteome</keyword>
<keyword evidence="1" id="KW-1133">Transmembrane helix</keyword>
<feature type="transmembrane region" description="Helical" evidence="1">
    <location>
        <begin position="36"/>
        <end position="56"/>
    </location>
</feature>
<dbReference type="EMBL" id="JACCAA010000001">
    <property type="protein sequence ID" value="NYG58874.1"/>
    <property type="molecule type" value="Genomic_DNA"/>
</dbReference>